<protein>
    <recommendedName>
        <fullName evidence="4">snRNA-activating protein complex subunit 5</fullName>
    </recommendedName>
</protein>
<dbReference type="InterPro" id="IPR029138">
    <property type="entry name" value="SNAPC5"/>
</dbReference>
<evidence type="ECO:0000256" key="1">
    <source>
        <dbReference type="SAM" id="MobiDB-lite"/>
    </source>
</evidence>
<dbReference type="EMBL" id="PZQS01000001">
    <property type="protein sequence ID" value="PVD38605.1"/>
    <property type="molecule type" value="Genomic_DNA"/>
</dbReference>
<dbReference type="OMA" id="EDPPNIM"/>
<dbReference type="OrthoDB" id="6158499at2759"/>
<dbReference type="GO" id="GO:0006384">
    <property type="term" value="P:transcription initiation at RNA polymerase III promoter"/>
    <property type="evidence" value="ECO:0007669"/>
    <property type="project" value="InterPro"/>
</dbReference>
<comment type="caution">
    <text evidence="2">The sequence shown here is derived from an EMBL/GenBank/DDBJ whole genome shotgun (WGS) entry which is preliminary data.</text>
</comment>
<feature type="compositionally biased region" description="Acidic residues" evidence="1">
    <location>
        <begin position="87"/>
        <end position="100"/>
    </location>
</feature>
<proteinExistence type="predicted"/>
<organism evidence="2 3">
    <name type="scientific">Pomacea canaliculata</name>
    <name type="common">Golden apple snail</name>
    <dbReference type="NCBI Taxonomy" id="400727"/>
    <lineage>
        <taxon>Eukaryota</taxon>
        <taxon>Metazoa</taxon>
        <taxon>Spiralia</taxon>
        <taxon>Lophotrochozoa</taxon>
        <taxon>Mollusca</taxon>
        <taxon>Gastropoda</taxon>
        <taxon>Caenogastropoda</taxon>
        <taxon>Architaenioglossa</taxon>
        <taxon>Ampullarioidea</taxon>
        <taxon>Ampullariidae</taxon>
        <taxon>Pomacea</taxon>
    </lineage>
</organism>
<keyword evidence="3" id="KW-1185">Reference proteome</keyword>
<dbReference type="GO" id="GO:0006366">
    <property type="term" value="P:transcription by RNA polymerase II"/>
    <property type="evidence" value="ECO:0007669"/>
    <property type="project" value="InterPro"/>
</dbReference>
<name>A0A2T7PYV1_POMCA</name>
<dbReference type="Proteomes" id="UP000245119">
    <property type="component" value="Linkage Group LG1"/>
</dbReference>
<reference evidence="2 3" key="1">
    <citation type="submission" date="2018-04" db="EMBL/GenBank/DDBJ databases">
        <title>The genome of golden apple snail Pomacea canaliculata provides insight into stress tolerance and invasive adaptation.</title>
        <authorList>
            <person name="Liu C."/>
            <person name="Liu B."/>
            <person name="Ren Y."/>
            <person name="Zhang Y."/>
            <person name="Wang H."/>
            <person name="Li S."/>
            <person name="Jiang F."/>
            <person name="Yin L."/>
            <person name="Zhang G."/>
            <person name="Qian W."/>
            <person name="Fan W."/>
        </authorList>
    </citation>
    <scope>NUCLEOTIDE SEQUENCE [LARGE SCALE GENOMIC DNA]</scope>
    <source>
        <strain evidence="2">SZHN2017</strain>
        <tissue evidence="2">Muscle</tissue>
    </source>
</reference>
<dbReference type="GO" id="GO:0005634">
    <property type="term" value="C:nucleus"/>
    <property type="evidence" value="ECO:0007669"/>
    <property type="project" value="InterPro"/>
</dbReference>
<feature type="region of interest" description="Disordered" evidence="1">
    <location>
        <begin position="46"/>
        <end position="136"/>
    </location>
</feature>
<dbReference type="PANTHER" id="PTHR15333:SF2">
    <property type="entry name" value="SNRNA-ACTIVATING PROTEIN COMPLEX SUBUNIT 5"/>
    <property type="match status" value="1"/>
</dbReference>
<evidence type="ECO:0000313" key="3">
    <source>
        <dbReference type="Proteomes" id="UP000245119"/>
    </source>
</evidence>
<accession>A0A2T7PYV1</accession>
<dbReference type="AlphaFoldDB" id="A0A2T7PYV1"/>
<gene>
    <name evidence="2" type="ORF">C0Q70_01221</name>
</gene>
<feature type="compositionally biased region" description="Basic and acidic residues" evidence="1">
    <location>
        <begin position="114"/>
        <end position="129"/>
    </location>
</feature>
<dbReference type="PANTHER" id="PTHR15333">
    <property type="entry name" value="SNRNA-ACTIVATING PROTEIN COMPLEX SUBUNIT 5"/>
    <property type="match status" value="1"/>
</dbReference>
<sequence>MSRHRELETLKKQEATLIQLQMAFSDQLNRLKVEELALSNLLRLQHEKDNKHDSTVAQQTSNKPVMEQFENRGSEVLDLAVGYSRNEEEEEEEEDSEEEGYSYKDQLTLFLEDMLTRQKQDASKKTNKPEDDEEEM</sequence>
<evidence type="ECO:0008006" key="4">
    <source>
        <dbReference type="Google" id="ProtNLM"/>
    </source>
</evidence>
<evidence type="ECO:0000313" key="2">
    <source>
        <dbReference type="EMBL" id="PVD38605.1"/>
    </source>
</evidence>
<dbReference type="Pfam" id="PF15497">
    <property type="entry name" value="SNAPC5"/>
    <property type="match status" value="1"/>
</dbReference>